<feature type="domain" description="GSKIP" evidence="3">
    <location>
        <begin position="121"/>
        <end position="162"/>
    </location>
</feature>
<evidence type="ECO:0000259" key="3">
    <source>
        <dbReference type="Pfam" id="PF05303"/>
    </source>
</evidence>
<dbReference type="GO" id="GO:0005737">
    <property type="term" value="C:cytoplasm"/>
    <property type="evidence" value="ECO:0007669"/>
    <property type="project" value="TreeGrafter"/>
</dbReference>
<dbReference type="EMBL" id="UYRR01034080">
    <property type="protein sequence ID" value="VDK60301.1"/>
    <property type="molecule type" value="Genomic_DNA"/>
</dbReference>
<dbReference type="PANTHER" id="PTHR12490">
    <property type="entry name" value="GSK3B-INTERACTING PROTEIN"/>
    <property type="match status" value="1"/>
</dbReference>
<evidence type="ECO:0000313" key="6">
    <source>
        <dbReference type="WBParaSite" id="ASIM_0001800201-mRNA-1"/>
    </source>
</evidence>
<reference evidence="4 5" key="2">
    <citation type="submission" date="2018-11" db="EMBL/GenBank/DDBJ databases">
        <authorList>
            <consortium name="Pathogen Informatics"/>
        </authorList>
    </citation>
    <scope>NUCLEOTIDE SEQUENCE [LARGE SCALE GENOMIC DNA]</scope>
</reference>
<feature type="compositionally biased region" description="Basic and acidic residues" evidence="2">
    <location>
        <begin position="1"/>
        <end position="11"/>
    </location>
</feature>
<gene>
    <name evidence="4" type="ORF">ASIM_LOCUS17404</name>
</gene>
<evidence type="ECO:0000313" key="5">
    <source>
        <dbReference type="Proteomes" id="UP000267096"/>
    </source>
</evidence>
<protein>
    <submittedName>
        <fullName evidence="6">DUF727 domain-containing protein</fullName>
    </submittedName>
</protein>
<comment type="similarity">
    <text evidence="1">Belongs to the GSKIP family.</text>
</comment>
<dbReference type="GO" id="GO:0051018">
    <property type="term" value="F:protein kinase A binding"/>
    <property type="evidence" value="ECO:0007669"/>
    <property type="project" value="TreeGrafter"/>
</dbReference>
<organism evidence="6">
    <name type="scientific">Anisakis simplex</name>
    <name type="common">Herring worm</name>
    <dbReference type="NCBI Taxonomy" id="6269"/>
    <lineage>
        <taxon>Eukaryota</taxon>
        <taxon>Metazoa</taxon>
        <taxon>Ecdysozoa</taxon>
        <taxon>Nematoda</taxon>
        <taxon>Chromadorea</taxon>
        <taxon>Rhabditida</taxon>
        <taxon>Spirurina</taxon>
        <taxon>Ascaridomorpha</taxon>
        <taxon>Ascaridoidea</taxon>
        <taxon>Anisakidae</taxon>
        <taxon>Anisakis</taxon>
        <taxon>Anisakis simplex complex</taxon>
    </lineage>
</organism>
<dbReference type="WBParaSite" id="ASIM_0001800201-mRNA-1">
    <property type="protein sequence ID" value="ASIM_0001800201-mRNA-1"/>
    <property type="gene ID" value="ASIM_0001800201"/>
</dbReference>
<evidence type="ECO:0000256" key="2">
    <source>
        <dbReference type="SAM" id="MobiDB-lite"/>
    </source>
</evidence>
<evidence type="ECO:0000313" key="4">
    <source>
        <dbReference type="EMBL" id="VDK60301.1"/>
    </source>
</evidence>
<accession>A0A0M3KAK6</accession>
<dbReference type="OrthoDB" id="5804279at2759"/>
<feature type="region of interest" description="Disordered" evidence="2">
    <location>
        <begin position="1"/>
        <end position="26"/>
    </location>
</feature>
<dbReference type="GO" id="GO:0060828">
    <property type="term" value="P:regulation of canonical Wnt signaling pathway"/>
    <property type="evidence" value="ECO:0007669"/>
    <property type="project" value="InterPro"/>
</dbReference>
<feature type="domain" description="GSKIP" evidence="3">
    <location>
        <begin position="27"/>
        <end position="96"/>
    </location>
</feature>
<dbReference type="Proteomes" id="UP000267096">
    <property type="component" value="Unassembled WGS sequence"/>
</dbReference>
<sequence length="173" mass="19716">MDKQSTKKDEHDKDDEEEDNNDSKLLKEEVKAALKELPFAVEHIAVSEKLPHNDDIVYLNITTCEKATYCVELTANGWRLVSKRHDHLIGDSSDKDGDNAADKVVASEGIGSDLKTEEDGNERIDKLINGRHFETIYQLLDCISPIYRQKFADQLIFHLNKLQEKNHSESPHS</sequence>
<dbReference type="AlphaFoldDB" id="A0A0M3KAK6"/>
<reference evidence="6" key="1">
    <citation type="submission" date="2017-02" db="UniProtKB">
        <authorList>
            <consortium name="WormBaseParasite"/>
        </authorList>
    </citation>
    <scope>IDENTIFICATION</scope>
</reference>
<dbReference type="Pfam" id="PF05303">
    <property type="entry name" value="GSKIP_dom"/>
    <property type="match status" value="2"/>
</dbReference>
<proteinExistence type="inferred from homology"/>
<evidence type="ECO:0000256" key="1">
    <source>
        <dbReference type="ARBA" id="ARBA00009571"/>
    </source>
</evidence>
<keyword evidence="5" id="KW-1185">Reference proteome</keyword>
<dbReference type="SUPFAM" id="SSF103107">
    <property type="entry name" value="Hypothetical protein c14orf129, hspc210"/>
    <property type="match status" value="1"/>
</dbReference>
<dbReference type="InterPro" id="IPR037395">
    <property type="entry name" value="GSKIP"/>
</dbReference>
<name>A0A0M3KAK6_ANISI</name>
<dbReference type="PANTHER" id="PTHR12490:SF4">
    <property type="entry name" value="GSK3B-INTERACTING PROTEIN"/>
    <property type="match status" value="1"/>
</dbReference>
<dbReference type="InterPro" id="IPR023231">
    <property type="entry name" value="GSKIP_dom_sf"/>
</dbReference>
<dbReference type="Gene3D" id="3.30.2280.10">
    <property type="entry name" value="Hypothetical protein (hspc210)"/>
    <property type="match status" value="1"/>
</dbReference>
<dbReference type="InterPro" id="IPR007967">
    <property type="entry name" value="GSKIP_dom"/>
</dbReference>
<dbReference type="GO" id="GO:0019207">
    <property type="term" value="F:kinase regulator activity"/>
    <property type="evidence" value="ECO:0007669"/>
    <property type="project" value="TreeGrafter"/>
</dbReference>